<protein>
    <submittedName>
        <fullName evidence="2">Uncharacterized protein</fullName>
    </submittedName>
</protein>
<dbReference type="EMBL" id="QXCT01000002">
    <property type="protein sequence ID" value="MDW9254077.1"/>
    <property type="molecule type" value="Genomic_DNA"/>
</dbReference>
<accession>A0AAW9CUG2</accession>
<evidence type="ECO:0000313" key="3">
    <source>
        <dbReference type="Proteomes" id="UP001272137"/>
    </source>
</evidence>
<feature type="region of interest" description="Disordered" evidence="1">
    <location>
        <begin position="1"/>
        <end position="25"/>
    </location>
</feature>
<dbReference type="Proteomes" id="UP001272137">
    <property type="component" value="Unassembled WGS sequence"/>
</dbReference>
<sequence length="85" mass="9375">MLETFPFSRGSPRAGRPSPEEARAIRRFGRPGAMWRRLRGWFARGGCHGGCRSPGFSRRVARSRDDARAASATFAFGRAHARAAV</sequence>
<proteinExistence type="predicted"/>
<evidence type="ECO:0000313" key="2">
    <source>
        <dbReference type="EMBL" id="MDW9254077.1"/>
    </source>
</evidence>
<gene>
    <name evidence="2" type="ORF">C7S16_2830</name>
</gene>
<comment type="caution">
    <text evidence="2">The sequence shown here is derived from an EMBL/GenBank/DDBJ whole genome shotgun (WGS) entry which is preliminary data.</text>
</comment>
<evidence type="ECO:0000256" key="1">
    <source>
        <dbReference type="SAM" id="MobiDB-lite"/>
    </source>
</evidence>
<organism evidence="2 3">
    <name type="scientific">Burkholderia thailandensis</name>
    <dbReference type="NCBI Taxonomy" id="57975"/>
    <lineage>
        <taxon>Bacteria</taxon>
        <taxon>Pseudomonadati</taxon>
        <taxon>Pseudomonadota</taxon>
        <taxon>Betaproteobacteria</taxon>
        <taxon>Burkholderiales</taxon>
        <taxon>Burkholderiaceae</taxon>
        <taxon>Burkholderia</taxon>
        <taxon>pseudomallei group</taxon>
    </lineage>
</organism>
<reference evidence="2" key="1">
    <citation type="submission" date="2018-08" db="EMBL/GenBank/DDBJ databases">
        <title>Identification of Burkholderia cepacia strains that express a Burkholderia pseudomallei-like capsular polysaccharide.</title>
        <authorList>
            <person name="Burtnick M.N."/>
            <person name="Vongsouvath M."/>
            <person name="Newton P."/>
            <person name="Wuthiekanun V."/>
            <person name="Limmathurotsakul D."/>
            <person name="Brett P.J."/>
            <person name="Chantratita N."/>
            <person name="Dance D.A."/>
        </authorList>
    </citation>
    <scope>NUCLEOTIDE SEQUENCE</scope>
    <source>
        <strain evidence="2">SBXCC001</strain>
    </source>
</reference>
<name>A0AAW9CUG2_BURTH</name>
<dbReference type="AlphaFoldDB" id="A0AAW9CUG2"/>